<dbReference type="EMBL" id="JACCCO010000003">
    <property type="protein sequence ID" value="NYF43805.1"/>
    <property type="molecule type" value="Genomic_DNA"/>
</dbReference>
<evidence type="ECO:0000313" key="2">
    <source>
        <dbReference type="EMBL" id="NYF43805.1"/>
    </source>
</evidence>
<name>A0A852VCB7_9ACTN</name>
<evidence type="ECO:0000256" key="1">
    <source>
        <dbReference type="ARBA" id="ARBA00010169"/>
    </source>
</evidence>
<dbReference type="PANTHER" id="PTHR23419:SF8">
    <property type="entry name" value="FI09726P"/>
    <property type="match status" value="1"/>
</dbReference>
<comment type="similarity">
    <text evidence="1">Belongs to the CutA family.</text>
</comment>
<dbReference type="Pfam" id="PF03091">
    <property type="entry name" value="CutA1"/>
    <property type="match status" value="1"/>
</dbReference>
<dbReference type="AlphaFoldDB" id="A0A852VCB7"/>
<organism evidence="2 3">
    <name type="scientific">Streptosporangium sandarakinum</name>
    <dbReference type="NCBI Taxonomy" id="1260955"/>
    <lineage>
        <taxon>Bacteria</taxon>
        <taxon>Bacillati</taxon>
        <taxon>Actinomycetota</taxon>
        <taxon>Actinomycetes</taxon>
        <taxon>Streptosporangiales</taxon>
        <taxon>Streptosporangiaceae</taxon>
        <taxon>Streptosporangium</taxon>
    </lineage>
</organism>
<proteinExistence type="inferred from homology"/>
<keyword evidence="3" id="KW-1185">Reference proteome</keyword>
<dbReference type="Gene3D" id="3.30.70.120">
    <property type="match status" value="1"/>
</dbReference>
<dbReference type="InterPro" id="IPR004323">
    <property type="entry name" value="Ion_tolerance_CutA"/>
</dbReference>
<protein>
    <submittedName>
        <fullName evidence="2">Periplasmic divalent cation tolerance protein</fullName>
    </submittedName>
</protein>
<gene>
    <name evidence="2" type="ORF">HDA43_006032</name>
</gene>
<dbReference type="InterPro" id="IPR015867">
    <property type="entry name" value="N-reg_PII/ATP_PRibTrfase_C"/>
</dbReference>
<reference evidence="2 3" key="1">
    <citation type="submission" date="2020-07" db="EMBL/GenBank/DDBJ databases">
        <title>Sequencing the genomes of 1000 actinobacteria strains.</title>
        <authorList>
            <person name="Klenk H.-P."/>
        </authorList>
    </citation>
    <scope>NUCLEOTIDE SEQUENCE [LARGE SCALE GENOMIC DNA]</scope>
    <source>
        <strain evidence="2 3">DSM 45763</strain>
    </source>
</reference>
<comment type="caution">
    <text evidence="2">The sequence shown here is derived from an EMBL/GenBank/DDBJ whole genome shotgun (WGS) entry which is preliminary data.</text>
</comment>
<dbReference type="GO" id="GO:0005507">
    <property type="term" value="F:copper ion binding"/>
    <property type="evidence" value="ECO:0007669"/>
    <property type="project" value="TreeGrafter"/>
</dbReference>
<dbReference type="GO" id="GO:0010038">
    <property type="term" value="P:response to metal ion"/>
    <property type="evidence" value="ECO:0007669"/>
    <property type="project" value="InterPro"/>
</dbReference>
<dbReference type="RefSeq" id="WP_312873606.1">
    <property type="nucleotide sequence ID" value="NZ_CP192034.1"/>
</dbReference>
<dbReference type="InterPro" id="IPR011322">
    <property type="entry name" value="N-reg_PII-like_a/b"/>
</dbReference>
<sequence length="113" mass="12427">MGASFEVHVTAGTREEAERICTAAVNDRVAACAQIIGPISSLYRWEGKVEKSEEFLVLLKTGEHRLDELVSLVKDTHSYETPEIVAVPIEGGLPDYLNWIAAETAEQPFRPAS</sequence>
<dbReference type="Proteomes" id="UP000576393">
    <property type="component" value="Unassembled WGS sequence"/>
</dbReference>
<dbReference type="PANTHER" id="PTHR23419">
    <property type="entry name" value="DIVALENT CATION TOLERANCE CUTA-RELATED"/>
    <property type="match status" value="1"/>
</dbReference>
<accession>A0A852VCB7</accession>
<dbReference type="SUPFAM" id="SSF54913">
    <property type="entry name" value="GlnB-like"/>
    <property type="match status" value="1"/>
</dbReference>
<evidence type="ECO:0000313" key="3">
    <source>
        <dbReference type="Proteomes" id="UP000576393"/>
    </source>
</evidence>